<comment type="pathway">
    <text evidence="12">Phospholipid metabolism; phosphatidylethanolamine biosynthesis.</text>
</comment>
<keyword evidence="4" id="KW-0444">Lipid biosynthesis</keyword>
<dbReference type="InterPro" id="IPR033177">
    <property type="entry name" value="PSD-B"/>
</dbReference>
<comment type="caution">
    <text evidence="16">The sequence shown here is derived from an EMBL/GenBank/DDBJ whole genome shotgun (WGS) entry which is preliminary data.</text>
</comment>
<keyword evidence="17" id="KW-1185">Reference proteome</keyword>
<sequence>MDKSIDTTENGPLETVTIEISSGLLADIDDEEISQAQTAISEMIDQTCALQSISEEHLSTPQDCFGFLLRSIIPTQEVVKQDLEYELPPNLFKYEDAQGTKYAFKVLDRRTNRLTYEQMPSYHKHGMRLLFSGPVQRELLHTSTIRNFFARETIRLGEAFDEPKSRKHIPGFVKMYQIDLKELLEPNISMYFTFNEFFYRKLKPDARPIADRHDPDVVVSAADCRLITFDNISEATRIWIKGQQFSLRYLFEDEVLAKEFEGGSIAIFRLAPVDYHRFHSPIQGTIGEQMKKISGTYYTVNPVAIQEQLDVLTRNQRTVITINSEPFEKVAFVAIGALLVGSVNFTVTPGQTVEKGDELGYFAYGGSTIVVVFKAGMVRWDDDLHHNSNNCMETLVQMGERIGQRTSVEERREYLLHTSSSSKKNSTISQLLSHFPISDSISKMSNDEDDTSEDTPVTPLPNQFFFSIYREKESGNTNGNEQEDHLKIISGYKCRSCRKYIDEPILTCTICVNAGAFCPSNHRTCSHKRREFLLKLLNKDDYYEFLQYSNSKTYHLRCCDRMFLLTKFRSEKKSLQTEYETKVCESMKMHEMYEDIQTRKLRLNLMRDRIKIIRERIEQKKQRKMQTSRRISAITERIQTIKVELTDVNNNIISVEGELKNQIRVLTKQIQKLNKIRREFFGDLSKYIFPIKEISANEDALVTRIRDLSQAQLSTNSDEMDDERFEQEEEIVSQDCRLRIVNSYLLKNGNYQIDSLLLAADIDKDDQTPDSPQTSLSHDLYEAITGLSHACQLVNAMAFCLQIHLPFRLHCAVFHTNDLTAEGLRANITKLNANIVSSCLSQGIPIEFDNVSHTLENLLQLLQLDKYPSRPRSVGLPQEYINTIKKQVDQISGASMNDYWSDEDDNDEANLLNDYEWEAISSGTSIPDDPSVSDHSDSTLSNSSQQHSTLMSSSIEFLRNKLSFL</sequence>
<keyword evidence="6 14" id="KW-0175">Coiled coil</keyword>
<protein>
    <recommendedName>
        <fullName evidence="3">phosphatidylserine decarboxylase</fullName>
        <ecNumber evidence="3">4.1.1.65</ecNumber>
    </recommendedName>
</protein>
<dbReference type="UniPathway" id="UPA00558"/>
<feature type="compositionally biased region" description="Low complexity" evidence="15">
    <location>
        <begin position="938"/>
        <end position="947"/>
    </location>
</feature>
<gene>
    <name evidence="16" type="ORF">XAT740_LOCUS13305</name>
</gene>
<keyword evidence="11" id="KW-0670">Pyruvate</keyword>
<keyword evidence="10" id="KW-1208">Phospholipid metabolism</keyword>
<dbReference type="Pfam" id="PF02666">
    <property type="entry name" value="PS_Dcarbxylase"/>
    <property type="match status" value="1"/>
</dbReference>
<dbReference type="Pfam" id="PF10186">
    <property type="entry name" value="ATG14"/>
    <property type="match status" value="1"/>
</dbReference>
<dbReference type="AlphaFoldDB" id="A0A814GY33"/>
<dbReference type="InterPro" id="IPR018791">
    <property type="entry name" value="UV_resistance/autophagy_Atg14"/>
</dbReference>
<organism evidence="16 17">
    <name type="scientific">Adineta ricciae</name>
    <name type="common">Rotifer</name>
    <dbReference type="NCBI Taxonomy" id="249248"/>
    <lineage>
        <taxon>Eukaryota</taxon>
        <taxon>Metazoa</taxon>
        <taxon>Spiralia</taxon>
        <taxon>Gnathifera</taxon>
        <taxon>Rotifera</taxon>
        <taxon>Eurotatoria</taxon>
        <taxon>Bdelloidea</taxon>
        <taxon>Adinetida</taxon>
        <taxon>Adinetidae</taxon>
        <taxon>Adineta</taxon>
    </lineage>
</organism>
<evidence type="ECO:0000313" key="16">
    <source>
        <dbReference type="EMBL" id="CAF1002949.1"/>
    </source>
</evidence>
<evidence type="ECO:0000256" key="11">
    <source>
        <dbReference type="ARBA" id="ARBA00023317"/>
    </source>
</evidence>
<keyword evidence="9" id="KW-0456">Lyase</keyword>
<evidence type="ECO:0000256" key="13">
    <source>
        <dbReference type="ARBA" id="ARBA00045136"/>
    </source>
</evidence>
<evidence type="ECO:0000256" key="10">
    <source>
        <dbReference type="ARBA" id="ARBA00023264"/>
    </source>
</evidence>
<dbReference type="GO" id="GO:0032991">
    <property type="term" value="C:protein-containing complex"/>
    <property type="evidence" value="ECO:0007669"/>
    <property type="project" value="UniProtKB-ARBA"/>
</dbReference>
<evidence type="ECO:0000256" key="6">
    <source>
        <dbReference type="ARBA" id="ARBA00023054"/>
    </source>
</evidence>
<evidence type="ECO:0000256" key="7">
    <source>
        <dbReference type="ARBA" id="ARBA00023098"/>
    </source>
</evidence>
<dbReference type="InterPro" id="IPR003817">
    <property type="entry name" value="PS_Dcarbxylase"/>
</dbReference>
<dbReference type="PANTHER" id="PTHR10067:SF17">
    <property type="entry name" value="PHOSPHATIDYLSERINE DECARBOXYLASE PROENZYME 2"/>
    <property type="match status" value="1"/>
</dbReference>
<evidence type="ECO:0000256" key="5">
    <source>
        <dbReference type="ARBA" id="ARBA00022793"/>
    </source>
</evidence>
<name>A0A814GY33_ADIRI</name>
<dbReference type="GO" id="GO:0005737">
    <property type="term" value="C:cytoplasm"/>
    <property type="evidence" value="ECO:0007669"/>
    <property type="project" value="UniProtKB-ARBA"/>
</dbReference>
<evidence type="ECO:0000256" key="15">
    <source>
        <dbReference type="SAM" id="MobiDB-lite"/>
    </source>
</evidence>
<keyword evidence="7" id="KW-0443">Lipid metabolism</keyword>
<dbReference type="EC" id="4.1.1.65" evidence="3"/>
<keyword evidence="5" id="KW-0210">Decarboxylase</keyword>
<keyword evidence="8" id="KW-0594">Phospholipid biosynthesis</keyword>
<evidence type="ECO:0000256" key="8">
    <source>
        <dbReference type="ARBA" id="ARBA00023209"/>
    </source>
</evidence>
<evidence type="ECO:0000256" key="3">
    <source>
        <dbReference type="ARBA" id="ARBA00012243"/>
    </source>
</evidence>
<comment type="cofactor">
    <cofactor evidence="1">
        <name>pyruvate</name>
        <dbReference type="ChEBI" id="CHEBI:15361"/>
    </cofactor>
</comment>
<evidence type="ECO:0000256" key="12">
    <source>
        <dbReference type="ARBA" id="ARBA00024326"/>
    </source>
</evidence>
<evidence type="ECO:0000256" key="2">
    <source>
        <dbReference type="ARBA" id="ARBA00005189"/>
    </source>
</evidence>
<dbReference type="EMBL" id="CAJNOR010000769">
    <property type="protein sequence ID" value="CAF1002949.1"/>
    <property type="molecule type" value="Genomic_DNA"/>
</dbReference>
<comment type="function">
    <text evidence="13">Catalyzes the formation of phosphatidylethanolamine (PtdEtn) from phosphatidylserine (PtdSer). Plays a central role in phospholipid metabolism and in the interorganelle trafficking of phosphatidylserine. May be involved in lipid droplet biogenesis at the endoplasmic reticulum membrane.</text>
</comment>
<evidence type="ECO:0000313" key="17">
    <source>
        <dbReference type="Proteomes" id="UP000663828"/>
    </source>
</evidence>
<dbReference type="Proteomes" id="UP000663828">
    <property type="component" value="Unassembled WGS sequence"/>
</dbReference>
<accession>A0A814GY33</accession>
<evidence type="ECO:0000256" key="4">
    <source>
        <dbReference type="ARBA" id="ARBA00022516"/>
    </source>
</evidence>
<reference evidence="16" key="1">
    <citation type="submission" date="2021-02" db="EMBL/GenBank/DDBJ databases">
        <authorList>
            <person name="Nowell W R."/>
        </authorList>
    </citation>
    <scope>NUCLEOTIDE SEQUENCE</scope>
</reference>
<feature type="region of interest" description="Disordered" evidence="15">
    <location>
        <begin position="923"/>
        <end position="947"/>
    </location>
</feature>
<dbReference type="PANTHER" id="PTHR10067">
    <property type="entry name" value="PHOSPHATIDYLSERINE DECARBOXYLASE"/>
    <property type="match status" value="1"/>
</dbReference>
<comment type="pathway">
    <text evidence="2">Lipid metabolism.</text>
</comment>
<feature type="coiled-coil region" evidence="14">
    <location>
        <begin position="603"/>
        <end position="630"/>
    </location>
</feature>
<dbReference type="NCBIfam" id="TIGR00163">
    <property type="entry name" value="PS_decarb"/>
    <property type="match status" value="1"/>
</dbReference>
<dbReference type="GO" id="GO:0004609">
    <property type="term" value="F:phosphatidylserine decarboxylase activity"/>
    <property type="evidence" value="ECO:0007669"/>
    <property type="project" value="UniProtKB-EC"/>
</dbReference>
<evidence type="ECO:0000256" key="14">
    <source>
        <dbReference type="SAM" id="Coils"/>
    </source>
</evidence>
<dbReference type="GO" id="GO:0006646">
    <property type="term" value="P:phosphatidylethanolamine biosynthetic process"/>
    <property type="evidence" value="ECO:0007669"/>
    <property type="project" value="UniProtKB-UniPathway"/>
</dbReference>
<evidence type="ECO:0000256" key="1">
    <source>
        <dbReference type="ARBA" id="ARBA00001928"/>
    </source>
</evidence>
<proteinExistence type="predicted"/>
<evidence type="ECO:0000256" key="9">
    <source>
        <dbReference type="ARBA" id="ARBA00023239"/>
    </source>
</evidence>